<reference key="1">
    <citation type="journal article" date="2011" name="Mol. Biol. Evol.">
        <title>Unity in variety -- the pan-genome of the Chlamydiae.</title>
        <authorList>
            <person name="Collingro A."/>
            <person name="Tischler P."/>
            <person name="Weinmaier T."/>
            <person name="Penz T."/>
            <person name="Heinz E."/>
            <person name="Brunham R.C."/>
            <person name="Read T.D."/>
            <person name="Bavoil P.M."/>
            <person name="Sachse K."/>
            <person name="Kahane S."/>
            <person name="Friedman M.G."/>
            <person name="Rattei T."/>
            <person name="Myers G.S.A."/>
            <person name="Horn M."/>
        </authorList>
    </citation>
    <scope>NUCLEOTIDE SEQUENCE</scope>
    <source>
        <strain>Z</strain>
    </source>
</reference>
<evidence type="ECO:0000313" key="2">
    <source>
        <dbReference type="EMBL" id="CCB89313.1"/>
    </source>
</evidence>
<dbReference type="EMBL" id="FR872582">
    <property type="protein sequence ID" value="CCB89313.1"/>
    <property type="molecule type" value="Genomic_DNA"/>
</dbReference>
<protein>
    <submittedName>
        <fullName evidence="2">Uncharacterized protein</fullName>
    </submittedName>
</protein>
<gene>
    <name evidence="2" type="ordered locus">SNE_A14360</name>
</gene>
<dbReference type="RefSeq" id="WP_013943780.1">
    <property type="nucleotide sequence ID" value="NC_015713.1"/>
</dbReference>
<sequence>MSQTISLMTRQVTLLDPYGVGALTSSATQALSIYAVKKVFKADSPELHVAATVMGLALSTIALPYIIGKWAIHSAIRLNFETAVRTAVTSLLVKTTIFTLYSIGKSFVDQYHWETPKKLKDLDNLGTSQLQHVKAFFMDHTDQKENLTLALQHALTIPLGKCSGIGDGWTKESLQVVQKQDLSFLTLEQKKELNELFLQNHLLPSKRDYVKGELPSFPESLTKLSLEQLTWTHLIAQLSDTAISPELAKQFYEQGFPPAKTEWIDWALPIQVDLLSKTDLSWVKNDLIAHPEKWRALDLETQRKLKEKITLPYLVFPQTKGDVNALTMGELKTYWDAFEINDNLKKEFPLEMRRVFADRFEEKLSTDIDYLFFDIDTLFFEGEERIEPYYLFGRVTPKQVLTVGLIVMVVAVPAIAALGSLYYGASTSTAEEPINQNKTQEIIPSPSEEVSLPKFDFCPDNNCLMIPSGSKVVDHPVASPNITVHDQSWIFDESTKKIDAFTLSFLAHQKQTDPRDVCPENNCLVLTSTPLPISQATRETGSLHMIEPFIFPFAKNATIPVITEEFSPSDTSLVPQLALTNRTLIEINRPSKVEANNRAVSIVREEVCSVDAHSLTIPKGSKVTDHPVKRRHVISVKDRSWEPSLESAQKIEAFSLSILAIKPCLENNSMTRISSPLIDPAYNAATDAPQPFATPPVYEPIVLPPPKKEIITASNKNDPFTILDMSYLYKGTCTTTEPILDEQPGFSIWTLLGAITTIVTFGFFDKERQEENLNEVSPKQRKLVVRKNKEPRNSVVFPLLYNPASPSAPLMHEGRQIEVVNERRARSELANLMQNAQATAIEIEMEGERIQIAFDPNDPEVLSQFYRMMKQSQNDVPALANEGPIGPSANMRAKIGIISGGMRCIAHLNLSHPPIAALIQGLAIQARRNQQSVASASKQFALDHQGSVMRTPHPLALEYDLSPLSASPDVPEILIPPSTPAISSLGSSDLPLHSTSLRLTQEVEKEARLQSLRPNVTTVFIPPQKEQSVQQMSALANQPHEIPKAEASSCSSLNRDVPASQFEGLEFFDPKKDWDALSNVKKVVFDLIDQKQHLRMYLTFPQRLGSMLKPRIDGKRQPSPNTQILMKILNKGEAVEYHLDAFQSATQVFIEEMVKLASKCETKVSTPEVSEKRKEKEKEKMDPLDELFDFNFDSPKSEEQMRSEAEQNKQNRTQFYEAQKTKWWTHSYYVGDNGHPSKTRKYRVALEEYSRILNESCDVNYFCNHARWLAQKNPHNTLYQAIYRALQAVTSSIDLNPQSAFGSYNDARTQRQVLINSLRAAIVHTDYQEFRLKPEEEMNAYDFRENLFCRRVIRQLSEIIFLPEIHSHLKEVTDLFVGTSRHHRSQSEDLEPVTAENFVRKIHERNEDIKHAPKDILGKSTAALQGQKGSGALGTEDFIGTKNVPHLRNSYVYRHRETGKVQTVDYFRHGCPVTPGSYWKILGGMLGRSLSYWSGYDVAPRSGEAVAPEYEEMLYAKAARGEGDLYVNHQRRIPGGVENERDRVEVIEGLQTRHDNEFVLTQSVEGTLFKRQDPYSNITRFEDLIDAFVETFNQQDDVWKGVYAQNMLPKVFWDNAGLRAEYLTELRGLLQRIHREFFDGKEEIDFKGFSPTKPREPYPLREWQVFIELAYTFMRKDLIFRLSEIETKSGRYQVTSMKDICKDKLDRGGNEAKNEDETSYYMIGNPQDEWFEDTLYQLLGPPILVKKKEAITSRLEPGLALSQFLKNMSEEQKLAMRNMDFLGWKIEEVKVLKRSDQSAFPTKKTAHTNQEKEDLRWTEFYRKGF</sequence>
<reference evidence="2 3" key="2">
    <citation type="journal article" date="2011" name="Mol. Biol. Evol.">
        <title>Unity in variety--the pan-genome of the Chlamydiae.</title>
        <authorList>
            <person name="Collingro A."/>
            <person name="Tischler P."/>
            <person name="Weinmaier T."/>
            <person name="Penz T."/>
            <person name="Heinz E."/>
            <person name="Brunham R.C."/>
            <person name="Read T.D."/>
            <person name="Bavoil P.M."/>
            <person name="Sachse K."/>
            <person name="Kahane S."/>
            <person name="Friedman M.G."/>
            <person name="Rattei T."/>
            <person name="Myers G.S."/>
            <person name="Horn M."/>
        </authorList>
    </citation>
    <scope>NUCLEOTIDE SEQUENCE [LARGE SCALE GENOMIC DNA]</scope>
    <source>
        <strain evidence="3">ATCC VR-1471 / Z</strain>
    </source>
</reference>
<proteinExistence type="predicted"/>
<evidence type="ECO:0000256" key="1">
    <source>
        <dbReference type="SAM" id="Phobius"/>
    </source>
</evidence>
<evidence type="ECO:0000313" key="3">
    <source>
        <dbReference type="Proteomes" id="UP000000496"/>
    </source>
</evidence>
<dbReference type="HOGENOM" id="CLU_237495_0_0_0"/>
<name>F8L905_SIMNZ</name>
<feature type="transmembrane region" description="Helical" evidence="1">
    <location>
        <begin position="400"/>
        <end position="423"/>
    </location>
</feature>
<dbReference type="KEGG" id="sng:SNE_A14360"/>
<keyword evidence="1" id="KW-1133">Transmembrane helix</keyword>
<feature type="transmembrane region" description="Helical" evidence="1">
    <location>
        <begin position="47"/>
        <end position="67"/>
    </location>
</feature>
<keyword evidence="3" id="KW-1185">Reference proteome</keyword>
<keyword evidence="1" id="KW-0812">Transmembrane</keyword>
<dbReference type="OrthoDB" id="22853at2"/>
<organism evidence="2 3">
    <name type="scientific">Simkania negevensis (strain ATCC VR-1471 / DSM 27360 / Z)</name>
    <dbReference type="NCBI Taxonomy" id="331113"/>
    <lineage>
        <taxon>Bacteria</taxon>
        <taxon>Pseudomonadati</taxon>
        <taxon>Chlamydiota</taxon>
        <taxon>Chlamydiia</taxon>
        <taxon>Parachlamydiales</taxon>
        <taxon>Simkaniaceae</taxon>
        <taxon>Simkania</taxon>
    </lineage>
</organism>
<dbReference type="Proteomes" id="UP000000496">
    <property type="component" value="Chromosome gsn.131"/>
</dbReference>
<keyword evidence="1" id="KW-0472">Membrane</keyword>
<accession>F8L905</accession>